<dbReference type="InterPro" id="IPR001932">
    <property type="entry name" value="PPM-type_phosphatase-like_dom"/>
</dbReference>
<proteinExistence type="predicted"/>
<feature type="compositionally biased region" description="Basic and acidic residues" evidence="1">
    <location>
        <begin position="149"/>
        <end position="158"/>
    </location>
</feature>
<dbReference type="EMBL" id="JABMIG020000021">
    <property type="protein sequence ID" value="KAL3802178.1"/>
    <property type="molecule type" value="Genomic_DNA"/>
</dbReference>
<reference evidence="3 4" key="1">
    <citation type="journal article" date="2020" name="G3 (Bethesda)">
        <title>Improved Reference Genome for Cyclotella cryptica CCMP332, a Model for Cell Wall Morphogenesis, Salinity Adaptation, and Lipid Production in Diatoms (Bacillariophyta).</title>
        <authorList>
            <person name="Roberts W.R."/>
            <person name="Downey K.M."/>
            <person name="Ruck E.C."/>
            <person name="Traller J.C."/>
            <person name="Alverson A.J."/>
        </authorList>
    </citation>
    <scope>NUCLEOTIDE SEQUENCE [LARGE SCALE GENOMIC DNA]</scope>
    <source>
        <strain evidence="3 4">CCMP332</strain>
    </source>
</reference>
<feature type="compositionally biased region" description="Polar residues" evidence="1">
    <location>
        <begin position="8"/>
        <end position="27"/>
    </location>
</feature>
<dbReference type="InterPro" id="IPR036457">
    <property type="entry name" value="PPM-type-like_dom_sf"/>
</dbReference>
<dbReference type="AlphaFoldDB" id="A0ABD3QPC6"/>
<dbReference type="PANTHER" id="PTHR47992">
    <property type="entry name" value="PROTEIN PHOSPHATASE"/>
    <property type="match status" value="1"/>
</dbReference>
<protein>
    <recommendedName>
        <fullName evidence="2">PPM-type phosphatase domain-containing protein</fullName>
    </recommendedName>
</protein>
<feature type="compositionally biased region" description="Low complexity" evidence="1">
    <location>
        <begin position="79"/>
        <end position="95"/>
    </location>
</feature>
<dbReference type="SMART" id="SM00332">
    <property type="entry name" value="PP2Cc"/>
    <property type="match status" value="1"/>
</dbReference>
<feature type="domain" description="PPM-type phosphatase" evidence="2">
    <location>
        <begin position="386"/>
        <end position="648"/>
    </location>
</feature>
<feature type="region of interest" description="Disordered" evidence="1">
    <location>
        <begin position="1"/>
        <end position="95"/>
    </location>
</feature>
<feature type="compositionally biased region" description="Basic residues" evidence="1">
    <location>
        <begin position="322"/>
        <end position="331"/>
    </location>
</feature>
<dbReference type="InterPro" id="IPR015655">
    <property type="entry name" value="PP2C"/>
</dbReference>
<feature type="region of interest" description="Disordered" evidence="1">
    <location>
        <begin position="208"/>
        <end position="242"/>
    </location>
</feature>
<dbReference type="Proteomes" id="UP001516023">
    <property type="component" value="Unassembled WGS sequence"/>
</dbReference>
<feature type="compositionally biased region" description="Polar residues" evidence="1">
    <location>
        <begin position="208"/>
        <end position="233"/>
    </location>
</feature>
<feature type="compositionally biased region" description="Basic residues" evidence="1">
    <location>
        <begin position="53"/>
        <end position="68"/>
    </location>
</feature>
<feature type="region of interest" description="Disordered" evidence="1">
    <location>
        <begin position="148"/>
        <end position="194"/>
    </location>
</feature>
<sequence length="651" mass="71312">MSKLWNRILSQQGGAQQTSLLKKNGPTSDGFQDKDDDDSSSLSGRREGSSTNNKKKFVSARRLFRRKTAVGGDDEGYESDASGVSSGSTRSTSSSFLRYQNRAKWRAFLSGKTVVQRREDGSELPVESNVSSKWPIFNQIYKRQNQLLKKGEAGEDGKGVSSDDEDDDDSDFSTDSPQKDVVSDPVLAPPAPRFDLLSLDTDVLNETLADQSSPENNCRSSPVSTQESGISTCERSEECNGRSARVIAPVKTRSSESSASSRAYIVPSYTETTCSVSTSSFEYPIQASTHSDYTAEKSNDSQIIQSLEKSKDDNTGSAKGKGPLKKSKHSKPTVTKRTGDILTPLSIPLTICYSLRSAIGDGSARQRNSHSLMERRSLRPNGSHLDISHWSHRGKRSYMEDRFVIEHIGTTSRSKDGSPITWLAVFDGHGGASASQFCSDWLSSYVRKNDFFPKQLPLAMQTAFTKIDSDFVSSGNLDGSTACACAVIGYEKVICCNAGDSRAIIVKRDGSVVALSEDHKPGRNDETKRINDLGGRVIYWGRWRVEGVLAVSRSIGDAKLKPYVTAEPDIVEHNIGEDDMFLVIASDGVWDTMTSDLVAKFVLVNTCKIVNKSLQVDDTLLRWIARQIAKRARENGSSDNVSCIVANLKSK</sequence>
<evidence type="ECO:0000313" key="4">
    <source>
        <dbReference type="Proteomes" id="UP001516023"/>
    </source>
</evidence>
<keyword evidence="4" id="KW-1185">Reference proteome</keyword>
<evidence type="ECO:0000259" key="2">
    <source>
        <dbReference type="PROSITE" id="PS51746"/>
    </source>
</evidence>
<evidence type="ECO:0000256" key="1">
    <source>
        <dbReference type="SAM" id="MobiDB-lite"/>
    </source>
</evidence>
<comment type="caution">
    <text evidence="3">The sequence shown here is derived from an EMBL/GenBank/DDBJ whole genome shotgun (WGS) entry which is preliminary data.</text>
</comment>
<name>A0ABD3QPC6_9STRA</name>
<dbReference type="Gene3D" id="3.60.40.10">
    <property type="entry name" value="PPM-type phosphatase domain"/>
    <property type="match status" value="1"/>
</dbReference>
<feature type="compositionally biased region" description="Acidic residues" evidence="1">
    <location>
        <begin position="162"/>
        <end position="172"/>
    </location>
</feature>
<organism evidence="3 4">
    <name type="scientific">Cyclotella cryptica</name>
    <dbReference type="NCBI Taxonomy" id="29204"/>
    <lineage>
        <taxon>Eukaryota</taxon>
        <taxon>Sar</taxon>
        <taxon>Stramenopiles</taxon>
        <taxon>Ochrophyta</taxon>
        <taxon>Bacillariophyta</taxon>
        <taxon>Coscinodiscophyceae</taxon>
        <taxon>Thalassiosirophycidae</taxon>
        <taxon>Stephanodiscales</taxon>
        <taxon>Stephanodiscaceae</taxon>
        <taxon>Cyclotella</taxon>
    </lineage>
</organism>
<gene>
    <name evidence="3" type="ORF">HJC23_001722</name>
</gene>
<dbReference type="CDD" id="cd00143">
    <property type="entry name" value="PP2Cc"/>
    <property type="match status" value="1"/>
</dbReference>
<feature type="region of interest" description="Disordered" evidence="1">
    <location>
        <begin position="307"/>
        <end position="339"/>
    </location>
</feature>
<accession>A0ABD3QPC6</accession>
<dbReference type="Pfam" id="PF00481">
    <property type="entry name" value="PP2C"/>
    <property type="match status" value="1"/>
</dbReference>
<evidence type="ECO:0000313" key="3">
    <source>
        <dbReference type="EMBL" id="KAL3802178.1"/>
    </source>
</evidence>
<dbReference type="SUPFAM" id="SSF81606">
    <property type="entry name" value="PP2C-like"/>
    <property type="match status" value="1"/>
</dbReference>
<dbReference type="PROSITE" id="PS51746">
    <property type="entry name" value="PPM_2"/>
    <property type="match status" value="1"/>
</dbReference>